<keyword evidence="4" id="KW-1185">Reference proteome</keyword>
<protein>
    <recommendedName>
        <fullName evidence="2">ZP domain-containing protein</fullName>
    </recommendedName>
</protein>
<proteinExistence type="predicted"/>
<dbReference type="PROSITE" id="PS51034">
    <property type="entry name" value="ZP_2"/>
    <property type="match status" value="1"/>
</dbReference>
<reference evidence="3 4" key="1">
    <citation type="submission" date="2021-06" db="EMBL/GenBank/DDBJ databases">
        <authorList>
            <person name="Palmer J.M."/>
        </authorList>
    </citation>
    <scope>NUCLEOTIDE SEQUENCE [LARGE SCALE GENOMIC DNA]</scope>
    <source>
        <strain evidence="3 4">XR_2019</strain>
        <tissue evidence="3">Muscle</tissue>
    </source>
</reference>
<feature type="non-terminal residue" evidence="3">
    <location>
        <position position="1"/>
    </location>
</feature>
<dbReference type="PANTHER" id="PTHR47130:SF3">
    <property type="entry name" value="ZONA PELLUCIDA PROTEIN"/>
    <property type="match status" value="1"/>
</dbReference>
<dbReference type="InterPro" id="IPR055355">
    <property type="entry name" value="ZP-C"/>
</dbReference>
<dbReference type="EMBL" id="JAHRIM010058685">
    <property type="protein sequence ID" value="MEQ2270366.1"/>
    <property type="molecule type" value="Genomic_DNA"/>
</dbReference>
<feature type="domain" description="ZP" evidence="2">
    <location>
        <begin position="1"/>
        <end position="74"/>
    </location>
</feature>
<keyword evidence="1" id="KW-1015">Disulfide bond</keyword>
<organism evidence="3 4">
    <name type="scientific">Xenotaenia resolanae</name>
    <dbReference type="NCBI Taxonomy" id="208358"/>
    <lineage>
        <taxon>Eukaryota</taxon>
        <taxon>Metazoa</taxon>
        <taxon>Chordata</taxon>
        <taxon>Craniata</taxon>
        <taxon>Vertebrata</taxon>
        <taxon>Euteleostomi</taxon>
        <taxon>Actinopterygii</taxon>
        <taxon>Neopterygii</taxon>
        <taxon>Teleostei</taxon>
        <taxon>Neoteleostei</taxon>
        <taxon>Acanthomorphata</taxon>
        <taxon>Ovalentaria</taxon>
        <taxon>Atherinomorphae</taxon>
        <taxon>Cyprinodontiformes</taxon>
        <taxon>Goodeidae</taxon>
        <taxon>Xenotaenia</taxon>
    </lineage>
</organism>
<accession>A0ABV0WP22</accession>
<gene>
    <name evidence="3" type="ORF">XENORESO_021106</name>
</gene>
<evidence type="ECO:0000313" key="3">
    <source>
        <dbReference type="EMBL" id="MEQ2270366.1"/>
    </source>
</evidence>
<evidence type="ECO:0000313" key="4">
    <source>
        <dbReference type="Proteomes" id="UP001444071"/>
    </source>
</evidence>
<evidence type="ECO:0000256" key="1">
    <source>
        <dbReference type="ARBA" id="ARBA00023157"/>
    </source>
</evidence>
<dbReference type="Gene3D" id="2.60.40.4100">
    <property type="entry name" value="Zona pellucida, ZP-C domain"/>
    <property type="match status" value="1"/>
</dbReference>
<evidence type="ECO:0000259" key="2">
    <source>
        <dbReference type="PROSITE" id="PS51034"/>
    </source>
</evidence>
<dbReference type="Proteomes" id="UP001444071">
    <property type="component" value="Unassembled WGS sequence"/>
</dbReference>
<dbReference type="PANTHER" id="PTHR47130">
    <property type="entry name" value="SI:DKEY-19B23.11-RELATED"/>
    <property type="match status" value="1"/>
</dbReference>
<name>A0ABV0WP22_9TELE</name>
<dbReference type="InterPro" id="IPR042235">
    <property type="entry name" value="ZP-C_dom"/>
</dbReference>
<dbReference type="InterPro" id="IPR001507">
    <property type="entry name" value="ZP_dom"/>
</dbReference>
<dbReference type="Pfam" id="PF00100">
    <property type="entry name" value="Zona_pellucida"/>
    <property type="match status" value="1"/>
</dbReference>
<comment type="caution">
    <text evidence="3">The sequence shown here is derived from an EMBL/GenBank/DDBJ whole genome shotgun (WGS) entry which is preliminary data.</text>
</comment>
<sequence length="103" mass="11481">CPNPVDPYQVVYHPVWPDVRVGYPSHFKRFEVQMFAFAEDKDNLSTKLFVHCDVVICDTKNPLGGVCSGQCSNPKNRIKGRKRDVSQVGGLKYVSVGPLSLSL</sequence>